<dbReference type="AlphaFoldDB" id="A0A1D1W1Q6"/>
<accession>A0A1D1W1Q6</accession>
<comment type="caution">
    <text evidence="1">The sequence shown here is derived from an EMBL/GenBank/DDBJ whole genome shotgun (WGS) entry which is preliminary data.</text>
</comment>
<protein>
    <submittedName>
        <fullName evidence="1">Uncharacterized protein</fullName>
    </submittedName>
</protein>
<dbReference type="EMBL" id="BDGG01000015">
    <property type="protein sequence ID" value="GAV07351.1"/>
    <property type="molecule type" value="Genomic_DNA"/>
</dbReference>
<proteinExistence type="predicted"/>
<keyword evidence="2" id="KW-1185">Reference proteome</keyword>
<name>A0A1D1W1Q6_RAMVA</name>
<sequence>MTTYEWASFFPIGPSPANASIVWNTSANANDKYVVVVKTNDKTLTMEMSEVADSDYDTVEVVVIRPHGTETFKVSDKIRYFKGIVRELNDSRAHGIFRTTGLFEGIIETDTETYFVESAIKFIGNGSIYSGSLDPTLAVIYRWQDLRQFPFETACNQKMLPCYYYQTMQHYRQLFPPEDILEARHGEELMENRLLVNVRLAKLVL</sequence>
<evidence type="ECO:0000313" key="2">
    <source>
        <dbReference type="Proteomes" id="UP000186922"/>
    </source>
</evidence>
<gene>
    <name evidence="1" type="primary">RvY_17191</name>
    <name evidence="1" type="synonym">RvY_17191.2</name>
    <name evidence="1" type="ORF">RvY_17191-2</name>
</gene>
<reference evidence="1 2" key="1">
    <citation type="journal article" date="2016" name="Nat. Commun.">
        <title>Extremotolerant tardigrade genome and improved radiotolerance of human cultured cells by tardigrade-unique protein.</title>
        <authorList>
            <person name="Hashimoto T."/>
            <person name="Horikawa D.D."/>
            <person name="Saito Y."/>
            <person name="Kuwahara H."/>
            <person name="Kozuka-Hata H."/>
            <person name="Shin-I T."/>
            <person name="Minakuchi Y."/>
            <person name="Ohishi K."/>
            <person name="Motoyama A."/>
            <person name="Aizu T."/>
            <person name="Enomoto A."/>
            <person name="Kondo K."/>
            <person name="Tanaka S."/>
            <person name="Hara Y."/>
            <person name="Koshikawa S."/>
            <person name="Sagara H."/>
            <person name="Miura T."/>
            <person name="Yokobori S."/>
            <person name="Miyagawa K."/>
            <person name="Suzuki Y."/>
            <person name="Kubo T."/>
            <person name="Oyama M."/>
            <person name="Kohara Y."/>
            <person name="Fujiyama A."/>
            <person name="Arakawa K."/>
            <person name="Katayama T."/>
            <person name="Toyoda A."/>
            <person name="Kunieda T."/>
        </authorList>
    </citation>
    <scope>NUCLEOTIDE SEQUENCE [LARGE SCALE GENOMIC DNA]</scope>
    <source>
        <strain evidence="1 2">YOKOZUNA-1</strain>
    </source>
</reference>
<dbReference type="Proteomes" id="UP000186922">
    <property type="component" value="Unassembled WGS sequence"/>
</dbReference>
<organism evidence="1 2">
    <name type="scientific">Ramazzottius varieornatus</name>
    <name type="common">Water bear</name>
    <name type="synonym">Tardigrade</name>
    <dbReference type="NCBI Taxonomy" id="947166"/>
    <lineage>
        <taxon>Eukaryota</taxon>
        <taxon>Metazoa</taxon>
        <taxon>Ecdysozoa</taxon>
        <taxon>Tardigrada</taxon>
        <taxon>Eutardigrada</taxon>
        <taxon>Parachela</taxon>
        <taxon>Hypsibioidea</taxon>
        <taxon>Ramazzottiidae</taxon>
        <taxon>Ramazzottius</taxon>
    </lineage>
</organism>
<evidence type="ECO:0000313" key="1">
    <source>
        <dbReference type="EMBL" id="GAV07351.1"/>
    </source>
</evidence>